<dbReference type="EMBL" id="CAADFG010000049">
    <property type="protein sequence ID" value="VFJ92855.1"/>
    <property type="molecule type" value="Genomic_DNA"/>
</dbReference>
<name>A0A450UJY5_9GAMM</name>
<proteinExistence type="predicted"/>
<accession>A0A450UJY5</accession>
<reference evidence="2" key="1">
    <citation type="submission" date="2019-02" db="EMBL/GenBank/DDBJ databases">
        <authorList>
            <person name="Gruber-Vodicka R. H."/>
            <person name="Seah K. B. B."/>
        </authorList>
    </citation>
    <scope>NUCLEOTIDE SEQUENCE</scope>
    <source>
        <strain evidence="4">BECK_SA2B12</strain>
        <strain evidence="2">BECK_SA2B15</strain>
        <strain evidence="3">BECK_SA2B20</strain>
    </source>
</reference>
<protein>
    <submittedName>
        <fullName evidence="2">Uncharacterized protein</fullName>
    </submittedName>
</protein>
<feature type="region of interest" description="Disordered" evidence="1">
    <location>
        <begin position="131"/>
        <end position="158"/>
    </location>
</feature>
<evidence type="ECO:0000313" key="2">
    <source>
        <dbReference type="EMBL" id="VFJ92855.1"/>
    </source>
</evidence>
<gene>
    <name evidence="2" type="ORF">BECKH772A_GA0070896_100495</name>
    <name evidence="3" type="ORF">BECKH772B_GA0070898_100485</name>
    <name evidence="4" type="ORF">BECKH772C_GA0070978_100495</name>
</gene>
<dbReference type="EMBL" id="CAADFJ010000049">
    <property type="protein sequence ID" value="VFK00618.1"/>
    <property type="molecule type" value="Genomic_DNA"/>
</dbReference>
<evidence type="ECO:0000313" key="3">
    <source>
        <dbReference type="EMBL" id="VFJ93664.1"/>
    </source>
</evidence>
<evidence type="ECO:0000256" key="1">
    <source>
        <dbReference type="SAM" id="MobiDB-lite"/>
    </source>
</evidence>
<organism evidence="2">
    <name type="scientific">Candidatus Kentrum eta</name>
    <dbReference type="NCBI Taxonomy" id="2126337"/>
    <lineage>
        <taxon>Bacteria</taxon>
        <taxon>Pseudomonadati</taxon>
        <taxon>Pseudomonadota</taxon>
        <taxon>Gammaproteobacteria</taxon>
        <taxon>Candidatus Kentrum</taxon>
    </lineage>
</organism>
<sequence>MVATRHVAIAIAFDLFRPLSIAIPRPPDHFPMPWGHCPRPPGYFSRTPGHLPRCLGYFTRLIGHCPRARGHSPGPMGNRPGSYGHFLKPSGHRPGALGHFSGARVHGPGSGKSSTKRSGIGPLAIAISHRVRYRKGSDKDRTRQRWRRSASQPFRHSPPNPVSGFEIWRWRSFCPEGPSRWL</sequence>
<evidence type="ECO:0000313" key="4">
    <source>
        <dbReference type="EMBL" id="VFK00618.1"/>
    </source>
</evidence>
<dbReference type="AlphaFoldDB" id="A0A450UJY5"/>
<dbReference type="EMBL" id="CAADFI010000048">
    <property type="protein sequence ID" value="VFJ93664.1"/>
    <property type="molecule type" value="Genomic_DNA"/>
</dbReference>